<name>A0ABT8QZU0_9FIRM</name>
<dbReference type="SUPFAM" id="SSF56112">
    <property type="entry name" value="Protein kinase-like (PK-like)"/>
    <property type="match status" value="1"/>
</dbReference>
<dbReference type="Proteomes" id="UP001176021">
    <property type="component" value="Unassembled WGS sequence"/>
</dbReference>
<organism evidence="7 8">
    <name type="scientific">Desulfosporosinus nitroreducens</name>
    <dbReference type="NCBI Taxonomy" id="2018668"/>
    <lineage>
        <taxon>Bacteria</taxon>
        <taxon>Bacillati</taxon>
        <taxon>Bacillota</taxon>
        <taxon>Clostridia</taxon>
        <taxon>Eubacteriales</taxon>
        <taxon>Desulfitobacteriaceae</taxon>
        <taxon>Desulfosporosinus</taxon>
    </lineage>
</organism>
<evidence type="ECO:0000256" key="4">
    <source>
        <dbReference type="ARBA" id="ARBA00022840"/>
    </source>
</evidence>
<evidence type="ECO:0000256" key="3">
    <source>
        <dbReference type="ARBA" id="ARBA00022777"/>
    </source>
</evidence>
<accession>A0ABT8QZU0</accession>
<gene>
    <name evidence="7" type="ORF">M8H41_24745</name>
</gene>
<proteinExistence type="predicted"/>
<dbReference type="RefSeq" id="WP_302050364.1">
    <property type="nucleotide sequence ID" value="NZ_JAMJEV010000041.1"/>
</dbReference>
<dbReference type="Gene3D" id="1.10.510.10">
    <property type="entry name" value="Transferase(Phosphotransferase) domain 1"/>
    <property type="match status" value="1"/>
</dbReference>
<feature type="domain" description="Protein kinase" evidence="6">
    <location>
        <begin position="151"/>
        <end position="386"/>
    </location>
</feature>
<keyword evidence="8" id="KW-1185">Reference proteome</keyword>
<feature type="binding site" evidence="5">
    <location>
        <position position="184"/>
    </location>
    <ligand>
        <name>ATP</name>
        <dbReference type="ChEBI" id="CHEBI:30616"/>
    </ligand>
</feature>
<evidence type="ECO:0000256" key="2">
    <source>
        <dbReference type="ARBA" id="ARBA00022741"/>
    </source>
</evidence>
<dbReference type="InterPro" id="IPR050339">
    <property type="entry name" value="CC_SR_Kinase"/>
</dbReference>
<sequence>MNIDNYIETQYRELQPNINMEYEDLYYGIDQFKLKEILTTLHYIFLSSYKVMNERLPTADYTAHFWAEPSRNLIKAIEIATGLQRTLKNSKFAFNFDPYYADLIKKSQGFLSSSGGSVIPEHMDKVELYYTMPIFIMQNSVIVDSVSDKKTYELKFIGEGSYADVFKYKDGFYQKWFVLKRAKKQLNNKELARFKREFEQMYEFNSPYIVEVYCYNDSENSYIMEFMDCTLDKYIKSNNSRLTVSLRKSLANQVLRAFQYIHSKGLLHRDISPKNILLKLYDDVPVIKVSDFGLVKIPDSTLTTVNTEFKGYFNDPALVVEGFDSYTLLHETYALTRLLYFVMTGKTNTEKVNDYNLKIFIEKGLSSDKKQRFQTVMEIVGEFKKL</sequence>
<dbReference type="PROSITE" id="PS50011">
    <property type="entry name" value="PROTEIN_KINASE_DOM"/>
    <property type="match status" value="1"/>
</dbReference>
<evidence type="ECO:0000313" key="7">
    <source>
        <dbReference type="EMBL" id="MDO0826009.1"/>
    </source>
</evidence>
<dbReference type="InterPro" id="IPR011009">
    <property type="entry name" value="Kinase-like_dom_sf"/>
</dbReference>
<keyword evidence="3 7" id="KW-0418">Kinase</keyword>
<dbReference type="InterPro" id="IPR008266">
    <property type="entry name" value="Tyr_kinase_AS"/>
</dbReference>
<dbReference type="EMBL" id="JAMJEV010000041">
    <property type="protein sequence ID" value="MDO0826009.1"/>
    <property type="molecule type" value="Genomic_DNA"/>
</dbReference>
<evidence type="ECO:0000256" key="1">
    <source>
        <dbReference type="ARBA" id="ARBA00022679"/>
    </source>
</evidence>
<dbReference type="InterPro" id="IPR000719">
    <property type="entry name" value="Prot_kinase_dom"/>
</dbReference>
<evidence type="ECO:0000259" key="6">
    <source>
        <dbReference type="PROSITE" id="PS50011"/>
    </source>
</evidence>
<dbReference type="Pfam" id="PF00069">
    <property type="entry name" value="Pkinase"/>
    <property type="match status" value="1"/>
</dbReference>
<dbReference type="PROSITE" id="PS00109">
    <property type="entry name" value="PROTEIN_KINASE_TYR"/>
    <property type="match status" value="1"/>
</dbReference>
<dbReference type="GO" id="GO:0016301">
    <property type="term" value="F:kinase activity"/>
    <property type="evidence" value="ECO:0007669"/>
    <property type="project" value="UniProtKB-KW"/>
</dbReference>
<comment type="caution">
    <text evidence="7">The sequence shown here is derived from an EMBL/GenBank/DDBJ whole genome shotgun (WGS) entry which is preliminary data.</text>
</comment>
<dbReference type="InterPro" id="IPR017441">
    <property type="entry name" value="Protein_kinase_ATP_BS"/>
</dbReference>
<dbReference type="CDD" id="cd00180">
    <property type="entry name" value="PKc"/>
    <property type="match status" value="1"/>
</dbReference>
<evidence type="ECO:0000313" key="8">
    <source>
        <dbReference type="Proteomes" id="UP001176021"/>
    </source>
</evidence>
<reference evidence="7" key="1">
    <citation type="submission" date="2022-05" db="EMBL/GenBank/DDBJ databases">
        <title>Expanded diversity of anoxic marine methylotrophy in a Black Sea sulfate reducing microorganism.</title>
        <authorList>
            <person name="Fischer P.Q."/>
            <person name="Stams A.J.M."/>
            <person name="Villanueva L."/>
            <person name="Sousa D.Z."/>
        </authorList>
    </citation>
    <scope>NUCLEOTIDE SEQUENCE</scope>
    <source>
        <strain evidence="7">P130</strain>
    </source>
</reference>
<keyword evidence="1" id="KW-0808">Transferase</keyword>
<dbReference type="PANTHER" id="PTHR11042">
    <property type="entry name" value="EUKARYOTIC TRANSLATION INITIATION FACTOR 2-ALPHA KINASE EIF2-ALPHA KINASE -RELATED"/>
    <property type="match status" value="1"/>
</dbReference>
<dbReference type="PROSITE" id="PS00107">
    <property type="entry name" value="PROTEIN_KINASE_ATP"/>
    <property type="match status" value="1"/>
</dbReference>
<keyword evidence="4 5" id="KW-0067">ATP-binding</keyword>
<evidence type="ECO:0000256" key="5">
    <source>
        <dbReference type="PROSITE-ProRule" id="PRU10141"/>
    </source>
</evidence>
<keyword evidence="2 5" id="KW-0547">Nucleotide-binding</keyword>
<protein>
    <submittedName>
        <fullName evidence="7">Protein kinase family protein</fullName>
    </submittedName>
</protein>